<organism evidence="1 2">
    <name type="scientific">Heterotrigona itama</name>
    <dbReference type="NCBI Taxonomy" id="395501"/>
    <lineage>
        <taxon>Eukaryota</taxon>
        <taxon>Metazoa</taxon>
        <taxon>Ecdysozoa</taxon>
        <taxon>Arthropoda</taxon>
        <taxon>Hexapoda</taxon>
        <taxon>Insecta</taxon>
        <taxon>Pterygota</taxon>
        <taxon>Neoptera</taxon>
        <taxon>Endopterygota</taxon>
        <taxon>Hymenoptera</taxon>
        <taxon>Apocrita</taxon>
        <taxon>Aculeata</taxon>
        <taxon>Apoidea</taxon>
        <taxon>Anthophila</taxon>
        <taxon>Apidae</taxon>
        <taxon>Heterotrigona</taxon>
    </lineage>
</organism>
<accession>A0A6V7H1I9</accession>
<name>A0A6V7H1I9_9HYME</name>
<dbReference type="EMBL" id="CAJDYZ010005871">
    <property type="protein sequence ID" value="CAD1472846.1"/>
    <property type="molecule type" value="Genomic_DNA"/>
</dbReference>
<gene>
    <name evidence="1" type="ORF">MHI_LOCUS341446</name>
</gene>
<reference evidence="1" key="1">
    <citation type="submission" date="2020-07" db="EMBL/GenBank/DDBJ databases">
        <authorList>
            <person name="Nazaruddin N."/>
        </authorList>
    </citation>
    <scope>NUCLEOTIDE SEQUENCE</scope>
</reference>
<dbReference type="AlphaFoldDB" id="A0A6V7H1I9"/>
<protein>
    <submittedName>
        <fullName evidence="1">Uncharacterized protein</fullName>
    </submittedName>
</protein>
<feature type="non-terminal residue" evidence="1">
    <location>
        <position position="40"/>
    </location>
</feature>
<comment type="caution">
    <text evidence="1">The sequence shown here is derived from an EMBL/GenBank/DDBJ whole genome shotgun (WGS) entry which is preliminary data.</text>
</comment>
<proteinExistence type="predicted"/>
<sequence>CRLIFQDIQNTCIILYRAAIVERLIRFQNEFSNNQSLLWI</sequence>
<evidence type="ECO:0000313" key="1">
    <source>
        <dbReference type="EMBL" id="CAD1472846.1"/>
    </source>
</evidence>
<keyword evidence="2" id="KW-1185">Reference proteome</keyword>
<feature type="non-terminal residue" evidence="1">
    <location>
        <position position="1"/>
    </location>
</feature>
<dbReference type="Proteomes" id="UP000752696">
    <property type="component" value="Unassembled WGS sequence"/>
</dbReference>
<evidence type="ECO:0000313" key="2">
    <source>
        <dbReference type="Proteomes" id="UP000752696"/>
    </source>
</evidence>